<dbReference type="Gene3D" id="1.10.510.10">
    <property type="entry name" value="Transferase(Phosphotransferase) domain 1"/>
    <property type="match status" value="1"/>
</dbReference>
<dbReference type="PROSITE" id="PS00107">
    <property type="entry name" value="PROTEIN_KINASE_ATP"/>
    <property type="match status" value="1"/>
</dbReference>
<name>A0A2V3ILD1_9FLOR</name>
<dbReference type="InterPro" id="IPR011989">
    <property type="entry name" value="ARM-like"/>
</dbReference>
<dbReference type="PANTHER" id="PTHR48012:SF26">
    <property type="entry name" value="SERINE_THREONINE-PROTEIN KINASE DDB_G0283821-RELATED"/>
    <property type="match status" value="1"/>
</dbReference>
<dbReference type="Pfam" id="PF00069">
    <property type="entry name" value="Pkinase"/>
    <property type="match status" value="1"/>
</dbReference>
<reference evidence="7 8" key="1">
    <citation type="journal article" date="2018" name="Mol. Biol. Evol.">
        <title>Analysis of the draft genome of the red seaweed Gracilariopsis chorda provides insights into genome size evolution in Rhodophyta.</title>
        <authorList>
            <person name="Lee J."/>
            <person name="Yang E.C."/>
            <person name="Graf L."/>
            <person name="Yang J.H."/>
            <person name="Qiu H."/>
            <person name="Zel Zion U."/>
            <person name="Chan C.X."/>
            <person name="Stephens T.G."/>
            <person name="Weber A.P.M."/>
            <person name="Boo G.H."/>
            <person name="Boo S.M."/>
            <person name="Kim K.M."/>
            <person name="Shin Y."/>
            <person name="Jung M."/>
            <person name="Lee S.J."/>
            <person name="Yim H.S."/>
            <person name="Lee J.H."/>
            <person name="Bhattacharya D."/>
            <person name="Yoon H.S."/>
        </authorList>
    </citation>
    <scope>NUCLEOTIDE SEQUENCE [LARGE SCALE GENOMIC DNA]</scope>
    <source>
        <strain evidence="7 8">SKKU-2015</strain>
        <tissue evidence="7">Whole body</tissue>
    </source>
</reference>
<accession>A0A2V3ILD1</accession>
<evidence type="ECO:0000256" key="1">
    <source>
        <dbReference type="ARBA" id="ARBA00012513"/>
    </source>
</evidence>
<evidence type="ECO:0000256" key="4">
    <source>
        <dbReference type="PROSITE-ProRule" id="PRU10141"/>
    </source>
</evidence>
<sequence length="1008" mass="113176">MASEHAAKVLYGREGSYALLERIGKGAYGTVYKGIWREVGRHVAIKRASRSRLSSDEEKALQTEIQLFKNLKHHHIVNYIEAIDDPESSFLDIVMEYVEGGSLFNVVRLIRKSKEAGERVFDERVVASYIRQVVLGLRYLHRQGVVHRDIKGANILVTKESHVKLADFGVASTKPNDQSSPFDVAGSPYWMAPEIINLTGSSTASDIWSVGCTVVELLTGFPPYHDLSDVTALFRIVSDDSPPLPPNLSPECQDFLKKCFNKDMHTRISAEELLLHRWIKSNDSEDEGVLSNTQNQNLSANRPGISYTENSPVNVAGTLGIYEESKDEGFDDLDFEETTSISDVGHPEGLSFENNARQSSPFDVDPLVLGTSATDQDTIQQNLDLVATQEVFSSGSDLHRMRLSDDPFKDVLEDPEVELERERERKQKEVWEIVKLHAASIGKSKESHIAACHALVDIFRDHPEQRYCLIYDPGLNPIIEVLESGGSNDMVEAALKVTLSLFGDDVQEDSGDGSAKGVTTTPSEIQALGYPRVSNIREDLCLAGFLPLIMKYCRRDAPLQARLLSARFMEEVLELESTLQMFIACRGFTVFVDMLEPDILNVGELTRVALKGIDRMLSMENQRHKRDFCRRFTLCGLLDRIVEGIIHNMKYLEEEETDKKKFTPEKMDVEGHVSRLASLLETFAARADTMVKSTMISHSIIDPIIRQITNRRTPASGVQSILCCVRDLSRDPQTHMALQTASTIETLVQYLSVDIQTLETNPRHFIISSLHNLCIVSPARQEIAARAGLVPHLQRYITSKDMNLRSLCIDMYSGLACAGHTTRVELAKHQGADFYVELLVLLSAPGTVRKWQAKVLQSFSEWLDDESHAEYVENRLVMERNRIRMCTSLARVRLIDVEGVLEPYLKMVTVSKTINKVYGASEELITVMVRWLESMYNGEDGSGPRGRLLLLRTLLAHARFWSRKSGNRGLVEALRFLLKDVVLGGDEAIIVREQASLLLTTLEKMGSF</sequence>
<gene>
    <name evidence="7" type="ORF">BWQ96_07338</name>
</gene>
<organism evidence="7 8">
    <name type="scientific">Gracilariopsis chorda</name>
    <dbReference type="NCBI Taxonomy" id="448386"/>
    <lineage>
        <taxon>Eukaryota</taxon>
        <taxon>Rhodophyta</taxon>
        <taxon>Florideophyceae</taxon>
        <taxon>Rhodymeniophycidae</taxon>
        <taxon>Gracilariales</taxon>
        <taxon>Gracilariaceae</taxon>
        <taxon>Gracilariopsis</taxon>
    </lineage>
</organism>
<feature type="binding site" evidence="4">
    <location>
        <position position="46"/>
    </location>
    <ligand>
        <name>ATP</name>
        <dbReference type="ChEBI" id="CHEBI:30616"/>
    </ligand>
</feature>
<evidence type="ECO:0000259" key="6">
    <source>
        <dbReference type="PROSITE" id="PS50011"/>
    </source>
</evidence>
<keyword evidence="8" id="KW-1185">Reference proteome</keyword>
<dbReference type="SMART" id="SM00220">
    <property type="entry name" value="S_TKc"/>
    <property type="match status" value="1"/>
</dbReference>
<feature type="compositionally biased region" description="Polar residues" evidence="5">
    <location>
        <begin position="290"/>
        <end position="300"/>
    </location>
</feature>
<dbReference type="AlphaFoldDB" id="A0A2V3ILD1"/>
<dbReference type="GO" id="GO:0005737">
    <property type="term" value="C:cytoplasm"/>
    <property type="evidence" value="ECO:0007669"/>
    <property type="project" value="TreeGrafter"/>
</dbReference>
<dbReference type="InterPro" id="IPR008271">
    <property type="entry name" value="Ser/Thr_kinase_AS"/>
</dbReference>
<dbReference type="InterPro" id="IPR011009">
    <property type="entry name" value="Kinase-like_dom_sf"/>
</dbReference>
<dbReference type="Gene3D" id="1.25.10.10">
    <property type="entry name" value="Leucine-rich Repeat Variant"/>
    <property type="match status" value="2"/>
</dbReference>
<feature type="region of interest" description="Disordered" evidence="5">
    <location>
        <begin position="286"/>
        <end position="306"/>
    </location>
</feature>
<evidence type="ECO:0000313" key="7">
    <source>
        <dbReference type="EMBL" id="PXF42891.1"/>
    </source>
</evidence>
<dbReference type="PANTHER" id="PTHR48012">
    <property type="entry name" value="STERILE20-LIKE KINASE, ISOFORM B-RELATED"/>
    <property type="match status" value="1"/>
</dbReference>
<dbReference type="InterPro" id="IPR016024">
    <property type="entry name" value="ARM-type_fold"/>
</dbReference>
<evidence type="ECO:0000256" key="3">
    <source>
        <dbReference type="ARBA" id="ARBA00022840"/>
    </source>
</evidence>
<dbReference type="GO" id="GO:0005524">
    <property type="term" value="F:ATP binding"/>
    <property type="evidence" value="ECO:0007669"/>
    <property type="project" value="UniProtKB-UniRule"/>
</dbReference>
<keyword evidence="3 4" id="KW-0067">ATP-binding</keyword>
<proteinExistence type="predicted"/>
<feature type="domain" description="Protein kinase" evidence="6">
    <location>
        <begin position="17"/>
        <end position="279"/>
    </location>
</feature>
<dbReference type="InterPro" id="IPR050629">
    <property type="entry name" value="STE20/SPS1-PAK"/>
</dbReference>
<dbReference type="OrthoDB" id="8693905at2759"/>
<evidence type="ECO:0000313" key="8">
    <source>
        <dbReference type="Proteomes" id="UP000247409"/>
    </source>
</evidence>
<dbReference type="PROSITE" id="PS00108">
    <property type="entry name" value="PROTEIN_KINASE_ST"/>
    <property type="match status" value="1"/>
</dbReference>
<dbReference type="FunFam" id="1.10.510.10:FF:000571">
    <property type="entry name" value="Maternal embryonic leucine zipper kinase"/>
    <property type="match status" value="1"/>
</dbReference>
<protein>
    <recommendedName>
        <fullName evidence="1">non-specific serine/threonine protein kinase</fullName>
        <ecNumber evidence="1">2.7.11.1</ecNumber>
    </recommendedName>
</protein>
<dbReference type="Proteomes" id="UP000247409">
    <property type="component" value="Unassembled WGS sequence"/>
</dbReference>
<evidence type="ECO:0000256" key="2">
    <source>
        <dbReference type="ARBA" id="ARBA00022741"/>
    </source>
</evidence>
<dbReference type="PROSITE" id="PS50011">
    <property type="entry name" value="PROTEIN_KINASE_DOM"/>
    <property type="match status" value="1"/>
</dbReference>
<dbReference type="SUPFAM" id="SSF48371">
    <property type="entry name" value="ARM repeat"/>
    <property type="match status" value="1"/>
</dbReference>
<dbReference type="InterPro" id="IPR017441">
    <property type="entry name" value="Protein_kinase_ATP_BS"/>
</dbReference>
<dbReference type="GO" id="GO:0004674">
    <property type="term" value="F:protein serine/threonine kinase activity"/>
    <property type="evidence" value="ECO:0007669"/>
    <property type="project" value="UniProtKB-EC"/>
</dbReference>
<keyword evidence="7" id="KW-0808">Transferase</keyword>
<dbReference type="EMBL" id="NBIV01000145">
    <property type="protein sequence ID" value="PXF42891.1"/>
    <property type="molecule type" value="Genomic_DNA"/>
</dbReference>
<comment type="caution">
    <text evidence="7">The sequence shown here is derived from an EMBL/GenBank/DDBJ whole genome shotgun (WGS) entry which is preliminary data.</text>
</comment>
<keyword evidence="2 4" id="KW-0547">Nucleotide-binding</keyword>
<dbReference type="STRING" id="448386.A0A2V3ILD1"/>
<dbReference type="InterPro" id="IPR000719">
    <property type="entry name" value="Prot_kinase_dom"/>
</dbReference>
<dbReference type="SUPFAM" id="SSF56112">
    <property type="entry name" value="Protein kinase-like (PK-like)"/>
    <property type="match status" value="1"/>
</dbReference>
<evidence type="ECO:0000256" key="5">
    <source>
        <dbReference type="SAM" id="MobiDB-lite"/>
    </source>
</evidence>
<dbReference type="EC" id="2.7.11.1" evidence="1"/>
<keyword evidence="7" id="KW-0418">Kinase</keyword>